<feature type="domain" description="Major facilitator superfamily (MFS) profile" evidence="7">
    <location>
        <begin position="24"/>
        <end position="406"/>
    </location>
</feature>
<dbReference type="GO" id="GO:1990961">
    <property type="term" value="P:xenobiotic detoxification by transmembrane export across the plasma membrane"/>
    <property type="evidence" value="ECO:0007669"/>
    <property type="project" value="TreeGrafter"/>
</dbReference>
<keyword evidence="5 6" id="KW-0472">Membrane</keyword>
<dbReference type="PRINTS" id="PR01035">
    <property type="entry name" value="TCRTETA"/>
</dbReference>
<dbReference type="InterPro" id="IPR001958">
    <property type="entry name" value="Tet-R_TetA/multi-R_MdtG-like"/>
</dbReference>
<evidence type="ECO:0000259" key="7">
    <source>
        <dbReference type="PROSITE" id="PS50850"/>
    </source>
</evidence>
<dbReference type="SUPFAM" id="SSF103473">
    <property type="entry name" value="MFS general substrate transporter"/>
    <property type="match status" value="1"/>
</dbReference>
<feature type="transmembrane region" description="Helical" evidence="6">
    <location>
        <begin position="349"/>
        <end position="372"/>
    </location>
</feature>
<evidence type="ECO:0000256" key="2">
    <source>
        <dbReference type="ARBA" id="ARBA00022448"/>
    </source>
</evidence>
<dbReference type="OrthoDB" id="9814303at2"/>
<keyword evidence="4 6" id="KW-1133">Transmembrane helix</keyword>
<feature type="transmembrane region" description="Helical" evidence="6">
    <location>
        <begin position="260"/>
        <end position="280"/>
    </location>
</feature>
<dbReference type="InterPro" id="IPR036259">
    <property type="entry name" value="MFS_trans_sf"/>
</dbReference>
<keyword evidence="2" id="KW-0813">Transport</keyword>
<dbReference type="AlphaFoldDB" id="A0A4Q7N030"/>
<feature type="transmembrane region" description="Helical" evidence="6">
    <location>
        <begin position="316"/>
        <end position="337"/>
    </location>
</feature>
<dbReference type="PANTHER" id="PTHR23502:SF132">
    <property type="entry name" value="POLYAMINE TRANSPORTER 2-RELATED"/>
    <property type="match status" value="1"/>
</dbReference>
<keyword evidence="9" id="KW-1185">Reference proteome</keyword>
<evidence type="ECO:0000256" key="3">
    <source>
        <dbReference type="ARBA" id="ARBA00022692"/>
    </source>
</evidence>
<proteinExistence type="predicted"/>
<dbReference type="Gene3D" id="1.20.1720.10">
    <property type="entry name" value="Multidrug resistance protein D"/>
    <property type="match status" value="1"/>
</dbReference>
<evidence type="ECO:0000256" key="6">
    <source>
        <dbReference type="SAM" id="Phobius"/>
    </source>
</evidence>
<comment type="caution">
    <text evidence="8">The sequence shown here is derived from an EMBL/GenBank/DDBJ whole genome shotgun (WGS) entry which is preliminary data.</text>
</comment>
<feature type="transmembrane region" description="Helical" evidence="6">
    <location>
        <begin position="58"/>
        <end position="79"/>
    </location>
</feature>
<feature type="transmembrane region" description="Helical" evidence="6">
    <location>
        <begin position="119"/>
        <end position="136"/>
    </location>
</feature>
<dbReference type="InterPro" id="IPR011701">
    <property type="entry name" value="MFS"/>
</dbReference>
<dbReference type="PANTHER" id="PTHR23502">
    <property type="entry name" value="MAJOR FACILITATOR SUPERFAMILY"/>
    <property type="match status" value="1"/>
</dbReference>
<dbReference type="PROSITE" id="PS50850">
    <property type="entry name" value="MFS"/>
    <property type="match status" value="1"/>
</dbReference>
<dbReference type="EMBL" id="SGXA01000001">
    <property type="protein sequence ID" value="RZS74593.1"/>
    <property type="molecule type" value="Genomic_DNA"/>
</dbReference>
<dbReference type="InterPro" id="IPR020846">
    <property type="entry name" value="MFS_dom"/>
</dbReference>
<dbReference type="Pfam" id="PF07690">
    <property type="entry name" value="MFS_1"/>
    <property type="match status" value="1"/>
</dbReference>
<protein>
    <submittedName>
        <fullName evidence="8">Multidrug resistance protein</fullName>
    </submittedName>
</protein>
<evidence type="ECO:0000256" key="5">
    <source>
        <dbReference type="ARBA" id="ARBA00023136"/>
    </source>
</evidence>
<feature type="transmembrane region" description="Helical" evidence="6">
    <location>
        <begin position="384"/>
        <end position="401"/>
    </location>
</feature>
<feature type="transmembrane region" description="Helical" evidence="6">
    <location>
        <begin position="220"/>
        <end position="240"/>
    </location>
</feature>
<reference evidence="8 9" key="1">
    <citation type="submission" date="2019-02" db="EMBL/GenBank/DDBJ databases">
        <title>Genomic Encyclopedia of Type Strains, Phase IV (KMG-IV): sequencing the most valuable type-strain genomes for metagenomic binning, comparative biology and taxonomic classification.</title>
        <authorList>
            <person name="Goeker M."/>
        </authorList>
    </citation>
    <scope>NUCLEOTIDE SEQUENCE [LARGE SCALE GENOMIC DNA]</scope>
    <source>
        <strain evidence="8 9">DSM 18116</strain>
    </source>
</reference>
<dbReference type="RefSeq" id="WP_130539047.1">
    <property type="nucleotide sequence ID" value="NZ_CP042431.1"/>
</dbReference>
<evidence type="ECO:0000313" key="9">
    <source>
        <dbReference type="Proteomes" id="UP000293874"/>
    </source>
</evidence>
<name>A0A4Q7N030_9BACT</name>
<organism evidence="8 9">
    <name type="scientific">Pseudobacter ginsenosidimutans</name>
    <dbReference type="NCBI Taxonomy" id="661488"/>
    <lineage>
        <taxon>Bacteria</taxon>
        <taxon>Pseudomonadati</taxon>
        <taxon>Bacteroidota</taxon>
        <taxon>Chitinophagia</taxon>
        <taxon>Chitinophagales</taxon>
        <taxon>Chitinophagaceae</taxon>
        <taxon>Pseudobacter</taxon>
    </lineage>
</organism>
<feature type="transmembrane region" description="Helical" evidence="6">
    <location>
        <begin position="148"/>
        <end position="166"/>
    </location>
</feature>
<evidence type="ECO:0000256" key="4">
    <source>
        <dbReference type="ARBA" id="ARBA00022989"/>
    </source>
</evidence>
<gene>
    <name evidence="8" type="ORF">EV199_0442</name>
</gene>
<feature type="transmembrane region" description="Helical" evidence="6">
    <location>
        <begin position="292"/>
        <end position="310"/>
    </location>
</feature>
<feature type="transmembrane region" description="Helical" evidence="6">
    <location>
        <begin position="91"/>
        <end position="113"/>
    </location>
</feature>
<dbReference type="GO" id="GO:0005886">
    <property type="term" value="C:plasma membrane"/>
    <property type="evidence" value="ECO:0007669"/>
    <property type="project" value="TreeGrafter"/>
</dbReference>
<keyword evidence="3 6" id="KW-0812">Transmembrane</keyword>
<feature type="transmembrane region" description="Helical" evidence="6">
    <location>
        <begin position="178"/>
        <end position="199"/>
    </location>
</feature>
<feature type="transmembrane region" description="Helical" evidence="6">
    <location>
        <begin position="21"/>
        <end position="38"/>
    </location>
</feature>
<dbReference type="GO" id="GO:0015385">
    <property type="term" value="F:sodium:proton antiporter activity"/>
    <property type="evidence" value="ECO:0007669"/>
    <property type="project" value="TreeGrafter"/>
</dbReference>
<dbReference type="Proteomes" id="UP000293874">
    <property type="component" value="Unassembled WGS sequence"/>
</dbReference>
<sequence length="409" mass="44661">MNPSTSLGPGEWARTIKPQNLGIANFLAFALLPLSGFATDIYLPSLPGMAADLQVSAVQVQFTITLFLISYGISQLFIGSFLDSYGRYSSGLVSLLVFTLSSILIAITNSIWMIYAMRVVQGITVGIVVAGKRAFFVDLYTGSKLKHYLGMFSIIWSTGPIIAPFVGGYLQTLYGWRANFWFLAVLGAALGIAEFFFSGETLPKRNSFQLKKVLGVYREILSHLPFVLGVTLLGLSYAMVMVCNMTAPFIIEHHLQFDAVTTGYCSLILGFAWMVGGFISKAVVHHGFFRKLFINIGLQALLIIAMMVAFRYVDNIYVLIAFAFGVHVGAGFTFNNYMTFSMTRFPQNAGVASGLTGGFTFLLVSAFSYGIISVLPAQDGNHLAISYGILSILVILVVALARRRTPVVH</sequence>
<evidence type="ECO:0000313" key="8">
    <source>
        <dbReference type="EMBL" id="RZS74593.1"/>
    </source>
</evidence>
<accession>A0A4Q7N030</accession>
<comment type="subcellular location">
    <subcellularLocation>
        <location evidence="1">Membrane</location>
        <topology evidence="1">Multi-pass membrane protein</topology>
    </subcellularLocation>
</comment>
<evidence type="ECO:0000256" key="1">
    <source>
        <dbReference type="ARBA" id="ARBA00004141"/>
    </source>
</evidence>